<accession>A0ABD2CJI1</accession>
<dbReference type="AlphaFoldDB" id="A0ABD2CJI1"/>
<gene>
    <name evidence="2" type="ORF">V1477_006659</name>
</gene>
<feature type="signal peptide" evidence="1">
    <location>
        <begin position="1"/>
        <end position="22"/>
    </location>
</feature>
<comment type="caution">
    <text evidence="2">The sequence shown here is derived from an EMBL/GenBank/DDBJ whole genome shotgun (WGS) entry which is preliminary data.</text>
</comment>
<dbReference type="Proteomes" id="UP001607303">
    <property type="component" value="Unassembled WGS sequence"/>
</dbReference>
<keyword evidence="3" id="KW-1185">Reference proteome</keyword>
<proteinExistence type="predicted"/>
<organism evidence="2 3">
    <name type="scientific">Vespula maculifrons</name>
    <name type="common">Eastern yellow jacket</name>
    <name type="synonym">Wasp</name>
    <dbReference type="NCBI Taxonomy" id="7453"/>
    <lineage>
        <taxon>Eukaryota</taxon>
        <taxon>Metazoa</taxon>
        <taxon>Ecdysozoa</taxon>
        <taxon>Arthropoda</taxon>
        <taxon>Hexapoda</taxon>
        <taxon>Insecta</taxon>
        <taxon>Pterygota</taxon>
        <taxon>Neoptera</taxon>
        <taxon>Endopterygota</taxon>
        <taxon>Hymenoptera</taxon>
        <taxon>Apocrita</taxon>
        <taxon>Aculeata</taxon>
        <taxon>Vespoidea</taxon>
        <taxon>Vespidae</taxon>
        <taxon>Vespinae</taxon>
        <taxon>Vespula</taxon>
    </lineage>
</organism>
<reference evidence="2 3" key="1">
    <citation type="journal article" date="2024" name="Ann. Entomol. Soc. Am.">
        <title>Genomic analyses of the southern and eastern yellowjacket wasps (Hymenoptera: Vespidae) reveal evolutionary signatures of social life.</title>
        <authorList>
            <person name="Catto M.A."/>
            <person name="Caine P.B."/>
            <person name="Orr S.E."/>
            <person name="Hunt B.G."/>
            <person name="Goodisman M.A.D."/>
        </authorList>
    </citation>
    <scope>NUCLEOTIDE SEQUENCE [LARGE SCALE GENOMIC DNA]</scope>
    <source>
        <strain evidence="2">232</strain>
        <tissue evidence="2">Head and thorax</tissue>
    </source>
</reference>
<keyword evidence="1" id="KW-0732">Signal</keyword>
<feature type="chain" id="PRO_5044751263" evidence="1">
    <location>
        <begin position="23"/>
        <end position="543"/>
    </location>
</feature>
<evidence type="ECO:0000313" key="2">
    <source>
        <dbReference type="EMBL" id="KAL2745242.1"/>
    </source>
</evidence>
<evidence type="ECO:0000313" key="3">
    <source>
        <dbReference type="Proteomes" id="UP001607303"/>
    </source>
</evidence>
<evidence type="ECO:0000256" key="1">
    <source>
        <dbReference type="SAM" id="SignalP"/>
    </source>
</evidence>
<dbReference type="EMBL" id="JAYRBN010000046">
    <property type="protein sequence ID" value="KAL2745242.1"/>
    <property type="molecule type" value="Genomic_DNA"/>
</dbReference>
<name>A0ABD2CJI1_VESMC</name>
<protein>
    <submittedName>
        <fullName evidence="2">Uncharacterized protein</fullName>
    </submittedName>
</protein>
<sequence length="543" mass="60775">MLKKHFFSFVPLKPLLLGSYWADQVEKNMGRAPRALSNDLGPVTVGAIVSEEKLLKRNFLFSLFPLKRYNSAPIGPMWTKKIWALRARRALSSDPGPVLLGEPFFSFVAFKQLLLGSYWADQVEKNMGLEGSTSPFQCLSTGGCREPRVLSNDPGPLLLGAIVSEKKIVKEKLFFPLCPLNRYNSAAIGPMWTKKIWALRARRAQSNHPGRVLLGAIVSEKKIVKEKCFLPLFHLKRYNSAPIGAIWTKKICADRRALSNDPGPVLLGAIVSEQKIVKEKCFFPMFPLNSYNSAPTARRALSNDPGRVLLGAIVSEKKIIKENVSFLLLPLNRFNSAPIGPMWTEKIWALRARRALSSDPGPVLVVTFFSFVALKPLLLGSYWADQVEKNMGLEGSTSPFQCFSTEKLFFPLCPLNRYNSAAVGPMWTKKIWALRARRTLSNDPRPVAVGIIVSERKIIKEKLFFPLCPLNRHNSAPIEPILTKNVGREPRALSNDLGTVTVGAIVSEEKFVITRLLLVRSRRKKLGSRGRDEPFPVTPVRFT</sequence>